<dbReference type="InterPro" id="IPR002481">
    <property type="entry name" value="FUR"/>
</dbReference>
<name>A0ABS6EDD2_9CLOT</name>
<comment type="caution">
    <text evidence="1">The sequence shown here is derived from an EMBL/GenBank/DDBJ whole genome shotgun (WGS) entry which is preliminary data.</text>
</comment>
<sequence>MDVSNKDIKEFLLKNNIKATENRIKIMKYLMTLNEHPTAEEIYNGLIDKLPTLSRTTVYNTLNIFKAAKLIKTVSVGEREVRYDINKINHGHFKCEKCGEIINFPIEFEKISIDMLKGCKINDQYISFKGICTKCLNNIDES</sequence>
<keyword evidence="2" id="KW-1185">Reference proteome</keyword>
<protein>
    <submittedName>
        <fullName evidence="1">Transcriptional repressor</fullName>
    </submittedName>
</protein>
<evidence type="ECO:0000313" key="1">
    <source>
        <dbReference type="EMBL" id="MBU5483203.1"/>
    </source>
</evidence>
<evidence type="ECO:0000313" key="2">
    <source>
        <dbReference type="Proteomes" id="UP000726170"/>
    </source>
</evidence>
<dbReference type="PANTHER" id="PTHR33202">
    <property type="entry name" value="ZINC UPTAKE REGULATION PROTEIN"/>
    <property type="match status" value="1"/>
</dbReference>
<gene>
    <name evidence="1" type="ORF">KQI86_02615</name>
</gene>
<dbReference type="Pfam" id="PF01475">
    <property type="entry name" value="FUR"/>
    <property type="match status" value="1"/>
</dbReference>
<reference evidence="1 2" key="1">
    <citation type="submission" date="2021-06" db="EMBL/GenBank/DDBJ databases">
        <authorList>
            <person name="Sun Q."/>
            <person name="Li D."/>
        </authorList>
    </citation>
    <scope>NUCLEOTIDE SEQUENCE [LARGE SCALE GENOMIC DNA]</scope>
    <source>
        <strain evidence="1 2">MSJ-11</strain>
    </source>
</reference>
<dbReference type="CDD" id="cd07153">
    <property type="entry name" value="Fur_like"/>
    <property type="match status" value="1"/>
</dbReference>
<dbReference type="PANTHER" id="PTHR33202:SF8">
    <property type="entry name" value="PEROXIDE-RESPONSIVE REPRESSOR PERR"/>
    <property type="match status" value="1"/>
</dbReference>
<organism evidence="1 2">
    <name type="scientific">Clostridium mobile</name>
    <dbReference type="NCBI Taxonomy" id="2841512"/>
    <lineage>
        <taxon>Bacteria</taxon>
        <taxon>Bacillati</taxon>
        <taxon>Bacillota</taxon>
        <taxon>Clostridia</taxon>
        <taxon>Eubacteriales</taxon>
        <taxon>Clostridiaceae</taxon>
        <taxon>Clostridium</taxon>
    </lineage>
</organism>
<dbReference type="Proteomes" id="UP000726170">
    <property type="component" value="Unassembled WGS sequence"/>
</dbReference>
<dbReference type="RefSeq" id="WP_216437601.1">
    <property type="nucleotide sequence ID" value="NZ_JAHLQF010000001.1"/>
</dbReference>
<proteinExistence type="predicted"/>
<accession>A0ABS6EDD2</accession>
<dbReference type="EMBL" id="JAHLQF010000001">
    <property type="protein sequence ID" value="MBU5483203.1"/>
    <property type="molecule type" value="Genomic_DNA"/>
</dbReference>